<dbReference type="GO" id="GO:0016020">
    <property type="term" value="C:membrane"/>
    <property type="evidence" value="ECO:0007669"/>
    <property type="project" value="UniProtKB-SubCell"/>
</dbReference>
<feature type="transmembrane region" description="Helical" evidence="8">
    <location>
        <begin position="80"/>
        <end position="99"/>
    </location>
</feature>
<gene>
    <name evidence="10" type="ORF">ERS008476_03594</name>
</gene>
<name>A0A0H5LZS3_YERIN</name>
<evidence type="ECO:0000256" key="3">
    <source>
        <dbReference type="ARBA" id="ARBA00004856"/>
    </source>
</evidence>
<comment type="function">
    <text evidence="1">May be specifically involved in the processing, transport, and/or maturation of the MADH beta-subunit.</text>
</comment>
<dbReference type="InterPro" id="IPR009908">
    <property type="entry name" value="Methylamine_util_MauE"/>
</dbReference>
<evidence type="ECO:0000256" key="7">
    <source>
        <dbReference type="ARBA" id="ARBA00023136"/>
    </source>
</evidence>
<keyword evidence="7 8" id="KW-0472">Membrane</keyword>
<dbReference type="Pfam" id="PF07291">
    <property type="entry name" value="MauE"/>
    <property type="match status" value="1"/>
</dbReference>
<evidence type="ECO:0000256" key="4">
    <source>
        <dbReference type="ARBA" id="ARBA00019078"/>
    </source>
</evidence>
<dbReference type="RefSeq" id="WP_230822814.1">
    <property type="nucleotide sequence ID" value="NZ_CWJI01000014.1"/>
</dbReference>
<comment type="pathway">
    <text evidence="3">One-carbon metabolism; methylamine degradation.</text>
</comment>
<evidence type="ECO:0000256" key="2">
    <source>
        <dbReference type="ARBA" id="ARBA00004141"/>
    </source>
</evidence>
<protein>
    <recommendedName>
        <fullName evidence="4">Methylamine utilization protein MauE</fullName>
    </recommendedName>
</protein>
<dbReference type="UniPathway" id="UPA00895"/>
<evidence type="ECO:0000256" key="1">
    <source>
        <dbReference type="ARBA" id="ARBA00003475"/>
    </source>
</evidence>
<keyword evidence="5 8" id="KW-0812">Transmembrane</keyword>
<dbReference type="GO" id="GO:0030416">
    <property type="term" value="P:methylamine metabolic process"/>
    <property type="evidence" value="ECO:0007669"/>
    <property type="project" value="InterPro"/>
</dbReference>
<sequence>MISQFMAPCHFMLMTFMALLFIQAALHKGSDIHRFSGYVANYHCFLQPFSMVIAYLLLTLEIMATVLAIVPATSVFGQGLFLLILALYTLAITLSVIWGKSTIDCGCGGPSVKVSPQTVARNLCLLMLCVLMITLPAESISRPMLIAAIFAGFTLWMGYILAEQLMRNSDLINRFRYSLHTQEQR</sequence>
<evidence type="ECO:0000256" key="8">
    <source>
        <dbReference type="SAM" id="Phobius"/>
    </source>
</evidence>
<dbReference type="EMBL" id="CWJI01000014">
    <property type="protein sequence ID" value="CRY56550.1"/>
    <property type="molecule type" value="Genomic_DNA"/>
</dbReference>
<dbReference type="AlphaFoldDB" id="A0A0H5LZS3"/>
<keyword evidence="6 8" id="KW-1133">Transmembrane helix</keyword>
<accession>A0A0H5LZS3</accession>
<evidence type="ECO:0000259" key="9">
    <source>
        <dbReference type="Pfam" id="PF07291"/>
    </source>
</evidence>
<reference evidence="11" key="1">
    <citation type="submission" date="2015-03" db="EMBL/GenBank/DDBJ databases">
        <authorList>
            <consortium name="Pathogen Informatics"/>
        </authorList>
    </citation>
    <scope>NUCLEOTIDE SEQUENCE [LARGE SCALE GENOMIC DNA]</scope>
    <source>
        <strain evidence="11">R148</strain>
    </source>
</reference>
<feature type="transmembrane region" description="Helical" evidence="8">
    <location>
        <begin position="144"/>
        <end position="162"/>
    </location>
</feature>
<feature type="transmembrane region" description="Helical" evidence="8">
    <location>
        <begin position="53"/>
        <end position="73"/>
    </location>
</feature>
<feature type="transmembrane region" description="Helical" evidence="8">
    <location>
        <begin position="119"/>
        <end position="137"/>
    </location>
</feature>
<comment type="subcellular location">
    <subcellularLocation>
        <location evidence="2">Membrane</location>
        <topology evidence="2">Multi-pass membrane protein</topology>
    </subcellularLocation>
</comment>
<evidence type="ECO:0000256" key="6">
    <source>
        <dbReference type="ARBA" id="ARBA00022989"/>
    </source>
</evidence>
<evidence type="ECO:0000313" key="11">
    <source>
        <dbReference type="Proteomes" id="UP000043316"/>
    </source>
</evidence>
<dbReference type="Proteomes" id="UP000043316">
    <property type="component" value="Unassembled WGS sequence"/>
</dbReference>
<proteinExistence type="predicted"/>
<evidence type="ECO:0000313" key="10">
    <source>
        <dbReference type="EMBL" id="CRY56550.1"/>
    </source>
</evidence>
<evidence type="ECO:0000256" key="5">
    <source>
        <dbReference type="ARBA" id="ARBA00022692"/>
    </source>
</evidence>
<organism evidence="10 11">
    <name type="scientific">Yersinia intermedia</name>
    <dbReference type="NCBI Taxonomy" id="631"/>
    <lineage>
        <taxon>Bacteria</taxon>
        <taxon>Pseudomonadati</taxon>
        <taxon>Pseudomonadota</taxon>
        <taxon>Gammaproteobacteria</taxon>
        <taxon>Enterobacterales</taxon>
        <taxon>Yersiniaceae</taxon>
        <taxon>Yersinia</taxon>
    </lineage>
</organism>
<feature type="domain" description="Methylamine utilisation protein MauE" evidence="9">
    <location>
        <begin position="13"/>
        <end position="134"/>
    </location>
</feature>